<dbReference type="InterPro" id="IPR000878">
    <property type="entry name" value="4pyrrol_Mease"/>
</dbReference>
<dbReference type="InterPro" id="IPR035996">
    <property type="entry name" value="4pyrrol_Methylase_sf"/>
</dbReference>
<keyword evidence="2" id="KW-0808">Transferase</keyword>
<dbReference type="Proteomes" id="UP000254968">
    <property type="component" value="Unassembled WGS sequence"/>
</dbReference>
<accession>A0A378HYT6</accession>
<feature type="domain" description="Tetrapyrrole methylase" evidence="1">
    <location>
        <begin position="6"/>
        <end position="208"/>
    </location>
</feature>
<dbReference type="RefSeq" id="WP_115301332.1">
    <property type="nucleotide sequence ID" value="NZ_CAAAHO010000003.1"/>
</dbReference>
<dbReference type="Gene3D" id="3.40.1010.10">
    <property type="entry name" value="Cobalt-precorrin-4 Transmethylase, Domain 1"/>
    <property type="match status" value="1"/>
</dbReference>
<evidence type="ECO:0000259" key="1">
    <source>
        <dbReference type="Pfam" id="PF00590"/>
    </source>
</evidence>
<organism evidence="2 3">
    <name type="scientific">Legionella beliardensis</name>
    <dbReference type="NCBI Taxonomy" id="91822"/>
    <lineage>
        <taxon>Bacteria</taxon>
        <taxon>Pseudomonadati</taxon>
        <taxon>Pseudomonadota</taxon>
        <taxon>Gammaproteobacteria</taxon>
        <taxon>Legionellales</taxon>
        <taxon>Legionellaceae</taxon>
        <taxon>Legionella</taxon>
    </lineage>
</organism>
<proteinExistence type="predicted"/>
<keyword evidence="3" id="KW-1185">Reference proteome</keyword>
<dbReference type="InterPro" id="IPR014777">
    <property type="entry name" value="4pyrrole_Mease_sub1"/>
</dbReference>
<dbReference type="SUPFAM" id="SSF53790">
    <property type="entry name" value="Tetrapyrrole methylase"/>
    <property type="match status" value="1"/>
</dbReference>
<dbReference type="Pfam" id="PF00590">
    <property type="entry name" value="TP_methylase"/>
    <property type="match status" value="1"/>
</dbReference>
<evidence type="ECO:0000313" key="2">
    <source>
        <dbReference type="EMBL" id="STX27525.1"/>
    </source>
</evidence>
<reference evidence="2 3" key="1">
    <citation type="submission" date="2018-06" db="EMBL/GenBank/DDBJ databases">
        <authorList>
            <consortium name="Pathogen Informatics"/>
            <person name="Doyle S."/>
        </authorList>
    </citation>
    <scope>NUCLEOTIDE SEQUENCE [LARGE SCALE GENOMIC DNA]</scope>
    <source>
        <strain evidence="2 3">NCTC13315</strain>
    </source>
</reference>
<dbReference type="AlphaFoldDB" id="A0A378HYT6"/>
<dbReference type="GO" id="GO:0008168">
    <property type="term" value="F:methyltransferase activity"/>
    <property type="evidence" value="ECO:0007669"/>
    <property type="project" value="UniProtKB-KW"/>
</dbReference>
<gene>
    <name evidence="2" type="ORF">NCTC13315_00031</name>
</gene>
<dbReference type="EMBL" id="UGNV01000001">
    <property type="protein sequence ID" value="STX27525.1"/>
    <property type="molecule type" value="Genomic_DNA"/>
</dbReference>
<protein>
    <submittedName>
        <fullName evidence="2">Uroporphyrinogen III methylase</fullName>
    </submittedName>
</protein>
<name>A0A378HYT6_9GAMM</name>
<dbReference type="GO" id="GO:0032259">
    <property type="term" value="P:methylation"/>
    <property type="evidence" value="ECO:0007669"/>
    <property type="project" value="UniProtKB-KW"/>
</dbReference>
<dbReference type="CDD" id="cd19916">
    <property type="entry name" value="OphMA_like"/>
    <property type="match status" value="1"/>
</dbReference>
<evidence type="ECO:0000313" key="3">
    <source>
        <dbReference type="Proteomes" id="UP000254968"/>
    </source>
</evidence>
<keyword evidence="2" id="KW-0489">Methyltransferase</keyword>
<dbReference type="OrthoDB" id="1459304at2"/>
<sequence>MKKSSLTVVGTGIKFLSQMTLEAKVYIEKSDKVLYLVNDPALKQWINQANKNSESLDDLYFKHPQRLDSYTAITDYILSHLIDSKHICVALYGHPTVFAKPALDAVLIAIAQGYDAKILPGISAEDCLFADLLIDPGTCGCQSFEATDFLLHRRKFDPNSHLILWQPDVIGIQDHEKPKDTVGLHHLRAYLTEFYPSYHDVIVYEAAQYPGLKPNVLTIPLQQLPDAILSSTCTLYIKPAGKTECDYEFVRRLNITL</sequence>